<evidence type="ECO:0000259" key="2">
    <source>
        <dbReference type="Pfam" id="PF26455"/>
    </source>
</evidence>
<proteinExistence type="predicted"/>
<evidence type="ECO:0000313" key="3">
    <source>
        <dbReference type="EMBL" id="UTF54263.1"/>
    </source>
</evidence>
<dbReference type="EMBL" id="CP100355">
    <property type="protein sequence ID" value="UTF54263.1"/>
    <property type="molecule type" value="Genomic_DNA"/>
</dbReference>
<dbReference type="RefSeq" id="WP_254158859.1">
    <property type="nucleotide sequence ID" value="NZ_CP100355.1"/>
</dbReference>
<reference evidence="3" key="1">
    <citation type="submission" date="2022-06" db="EMBL/GenBank/DDBJ databases">
        <title>Diverse halophilic archaea isolated from saline environments.</title>
        <authorList>
            <person name="Cui H.-L."/>
        </authorList>
    </citation>
    <scope>NUCLEOTIDE SEQUENCE</scope>
    <source>
        <strain evidence="3">WLHS1</strain>
    </source>
</reference>
<dbReference type="InterPro" id="IPR058447">
    <property type="entry name" value="DUF8134"/>
</dbReference>
<evidence type="ECO:0000256" key="1">
    <source>
        <dbReference type="SAM" id="MobiDB-lite"/>
    </source>
</evidence>
<sequence>MAISLRTLDDGAWISVNDSRTVGASDVWTLARGRFCRCEPAYVLFEGFTDVGVDGTSVVAGAVGRCLECGRHDSLERLPVGRIVDGEFERYEASAVQATLEPVSGRAVEPGRQIPPEGARGGEN</sequence>
<keyword evidence="4" id="KW-1185">Reference proteome</keyword>
<dbReference type="Pfam" id="PF26455">
    <property type="entry name" value="DUF8134"/>
    <property type="match status" value="1"/>
</dbReference>
<feature type="region of interest" description="Disordered" evidence="1">
    <location>
        <begin position="104"/>
        <end position="124"/>
    </location>
</feature>
<dbReference type="KEGG" id="sawl:NGM29_02955"/>
<organism evidence="3 4">
    <name type="scientific">Natronosalvus rutilus</name>
    <dbReference type="NCBI Taxonomy" id="2953753"/>
    <lineage>
        <taxon>Archaea</taxon>
        <taxon>Methanobacteriati</taxon>
        <taxon>Methanobacteriota</taxon>
        <taxon>Stenosarchaea group</taxon>
        <taxon>Halobacteria</taxon>
        <taxon>Halobacteriales</taxon>
        <taxon>Natrialbaceae</taxon>
        <taxon>Natronosalvus</taxon>
    </lineage>
</organism>
<protein>
    <recommendedName>
        <fullName evidence="2">DUF8134 domain-containing protein</fullName>
    </recommendedName>
</protein>
<dbReference type="GeneID" id="73288971"/>
<feature type="domain" description="DUF8134" evidence="2">
    <location>
        <begin position="1"/>
        <end position="101"/>
    </location>
</feature>
<accession>A0A9E7NC51</accession>
<name>A0A9E7NC51_9EURY</name>
<dbReference type="Proteomes" id="UP001056855">
    <property type="component" value="Chromosome"/>
</dbReference>
<dbReference type="AlphaFoldDB" id="A0A9E7NC51"/>
<gene>
    <name evidence="3" type="ORF">NGM29_02955</name>
</gene>
<evidence type="ECO:0000313" key="4">
    <source>
        <dbReference type="Proteomes" id="UP001056855"/>
    </source>
</evidence>